<dbReference type="InterPro" id="IPR002104">
    <property type="entry name" value="Integrase_catalytic"/>
</dbReference>
<dbReference type="RefSeq" id="WP_007273967.1">
    <property type="nucleotide sequence ID" value="NZ_BMCI01000011.1"/>
</dbReference>
<dbReference type="AlphaFoldDB" id="A0A830E5Z3"/>
<dbReference type="InterPro" id="IPR011010">
    <property type="entry name" value="DNA_brk_join_enz"/>
</dbReference>
<dbReference type="Gene3D" id="1.10.150.130">
    <property type="match status" value="1"/>
</dbReference>
<evidence type="ECO:0000313" key="6">
    <source>
        <dbReference type="Proteomes" id="UP000646833"/>
    </source>
</evidence>
<dbReference type="GO" id="GO:0003677">
    <property type="term" value="F:DNA binding"/>
    <property type="evidence" value="ECO:0007669"/>
    <property type="project" value="UniProtKB-KW"/>
</dbReference>
<keyword evidence="2" id="KW-0238">DNA-binding</keyword>
<dbReference type="GO" id="GO:0015074">
    <property type="term" value="P:DNA integration"/>
    <property type="evidence" value="ECO:0007669"/>
    <property type="project" value="UniProtKB-KW"/>
</dbReference>
<dbReference type="Proteomes" id="UP000646833">
    <property type="component" value="Unassembled WGS sequence"/>
</dbReference>
<evidence type="ECO:0000256" key="2">
    <source>
        <dbReference type="ARBA" id="ARBA00023125"/>
    </source>
</evidence>
<proteinExistence type="predicted"/>
<dbReference type="PANTHER" id="PTHR30349:SF41">
    <property type="entry name" value="INTEGRASE_RECOMBINASE PROTEIN MJ0367-RELATED"/>
    <property type="match status" value="1"/>
</dbReference>
<evidence type="ECO:0000256" key="1">
    <source>
        <dbReference type="ARBA" id="ARBA00022908"/>
    </source>
</evidence>
<organism evidence="5 6">
    <name type="scientific">Haloferax sulfurifontis</name>
    <dbReference type="NCBI Taxonomy" id="255616"/>
    <lineage>
        <taxon>Archaea</taxon>
        <taxon>Methanobacteriati</taxon>
        <taxon>Methanobacteriota</taxon>
        <taxon>Stenosarchaea group</taxon>
        <taxon>Halobacteria</taxon>
        <taxon>Halobacteriales</taxon>
        <taxon>Haloferacaceae</taxon>
        <taxon>Haloferax</taxon>
    </lineage>
</organism>
<evidence type="ECO:0000259" key="4">
    <source>
        <dbReference type="PROSITE" id="PS51898"/>
    </source>
</evidence>
<dbReference type="InterPro" id="IPR010998">
    <property type="entry name" value="Integrase_recombinase_N"/>
</dbReference>
<evidence type="ECO:0000256" key="3">
    <source>
        <dbReference type="ARBA" id="ARBA00023172"/>
    </source>
</evidence>
<reference evidence="5" key="2">
    <citation type="submission" date="2020-09" db="EMBL/GenBank/DDBJ databases">
        <authorList>
            <person name="Sun Q."/>
            <person name="Sedlacek I."/>
        </authorList>
    </citation>
    <scope>NUCLEOTIDE SEQUENCE</scope>
    <source>
        <strain evidence="5">CCM 7217</strain>
    </source>
</reference>
<dbReference type="SUPFAM" id="SSF56349">
    <property type="entry name" value="DNA breaking-rejoining enzymes"/>
    <property type="match status" value="1"/>
</dbReference>
<dbReference type="PANTHER" id="PTHR30349">
    <property type="entry name" value="PHAGE INTEGRASE-RELATED"/>
    <property type="match status" value="1"/>
</dbReference>
<accession>A0A830E5Z3</accession>
<feature type="domain" description="Tyr recombinase" evidence="4">
    <location>
        <begin position="147"/>
        <end position="391"/>
    </location>
</feature>
<dbReference type="Pfam" id="PF00589">
    <property type="entry name" value="Phage_integrase"/>
    <property type="match status" value="1"/>
</dbReference>
<dbReference type="EMBL" id="BMCI01000011">
    <property type="protein sequence ID" value="GGC72731.1"/>
    <property type="molecule type" value="Genomic_DNA"/>
</dbReference>
<name>A0A830E5Z3_9EURY</name>
<keyword evidence="3" id="KW-0233">DNA recombination</keyword>
<dbReference type="GO" id="GO:0006310">
    <property type="term" value="P:DNA recombination"/>
    <property type="evidence" value="ECO:0007669"/>
    <property type="project" value="UniProtKB-KW"/>
</dbReference>
<dbReference type="Gene3D" id="1.10.443.10">
    <property type="entry name" value="Intergrase catalytic core"/>
    <property type="match status" value="1"/>
</dbReference>
<dbReference type="InterPro" id="IPR050090">
    <property type="entry name" value="Tyrosine_recombinase_XerCD"/>
</dbReference>
<comment type="caution">
    <text evidence="5">The sequence shown here is derived from an EMBL/GenBank/DDBJ whole genome shotgun (WGS) entry which is preliminary data.</text>
</comment>
<dbReference type="InterPro" id="IPR013762">
    <property type="entry name" value="Integrase-like_cat_sf"/>
</dbReference>
<protein>
    <recommendedName>
        <fullName evidence="4">Tyr recombinase domain-containing protein</fullName>
    </recommendedName>
</protein>
<gene>
    <name evidence="5" type="ORF">GCM10007209_38390</name>
</gene>
<keyword evidence="1" id="KW-0229">DNA integration</keyword>
<sequence>MSTPDSGGSDPRNRLADAADAGNDVALAIDRYVRAKSKAPDDSSGRGYYATSAGGILARWYAWLADKHVDEFDILGGDRGPIMMRRYAQYLARRVSGGGISASTAETYYNVVSACLTYAVRDGELARNPALTNRAREPLPDANADRADQQFWDEESAAALLEFVDDRAHDAIDEKGSDAVAEARDRALVYVLAYSGVRGAEVVRATTDGREGRQGLRWRNVDTDDWQTMRVLGKSQEWETVPILRPARPALKRWYRIADPPSDEWPVFPTGHAPSKYAAVRDELVPDLGEDAVDDLLAERDVDELLVEHDLTPPAITTEGARRLIERLCESAGVAIDGNALKPHGARRGLGDTLFRNDRGVAQDVLRHRSLSTTRQAYQHIEAEETAERASDLLDVEPDT</sequence>
<evidence type="ECO:0000313" key="5">
    <source>
        <dbReference type="EMBL" id="GGC72731.1"/>
    </source>
</evidence>
<reference evidence="5" key="1">
    <citation type="journal article" date="2014" name="Int. J. Syst. Evol. Microbiol.">
        <title>Complete genome sequence of Corynebacterium casei LMG S-19264T (=DSM 44701T), isolated from a smear-ripened cheese.</title>
        <authorList>
            <consortium name="US DOE Joint Genome Institute (JGI-PGF)"/>
            <person name="Walter F."/>
            <person name="Albersmeier A."/>
            <person name="Kalinowski J."/>
            <person name="Ruckert C."/>
        </authorList>
    </citation>
    <scope>NUCLEOTIDE SEQUENCE</scope>
    <source>
        <strain evidence="5">CCM 7217</strain>
    </source>
</reference>
<dbReference type="PROSITE" id="PS51898">
    <property type="entry name" value="TYR_RECOMBINASE"/>
    <property type="match status" value="1"/>
</dbReference>